<dbReference type="EMBL" id="CAADEY010000027">
    <property type="protein sequence ID" value="VFJ49900.1"/>
    <property type="molecule type" value="Genomic_DNA"/>
</dbReference>
<organism evidence="1">
    <name type="scientific">Candidatus Kentrum sp. DK</name>
    <dbReference type="NCBI Taxonomy" id="2126562"/>
    <lineage>
        <taxon>Bacteria</taxon>
        <taxon>Pseudomonadati</taxon>
        <taxon>Pseudomonadota</taxon>
        <taxon>Gammaproteobacteria</taxon>
        <taxon>Candidatus Kentrum</taxon>
    </lineage>
</organism>
<dbReference type="AlphaFoldDB" id="A0A450SC90"/>
<protein>
    <submittedName>
        <fullName evidence="1">Uncharacterized protein</fullName>
    </submittedName>
</protein>
<proteinExistence type="predicted"/>
<gene>
    <name evidence="1" type="ORF">BECKDK2373C_GA0170839_102713</name>
</gene>
<evidence type="ECO:0000313" key="1">
    <source>
        <dbReference type="EMBL" id="VFJ49900.1"/>
    </source>
</evidence>
<sequence length="49" mass="5750">MKLPYAIFGKSLLLSLLENYCDINKAERFDALFERLVFDDFTARDHPVL</sequence>
<reference evidence="1" key="1">
    <citation type="submission" date="2019-02" db="EMBL/GenBank/DDBJ databases">
        <authorList>
            <person name="Gruber-Vodicka R. H."/>
            <person name="Seah K. B. B."/>
        </authorList>
    </citation>
    <scope>NUCLEOTIDE SEQUENCE</scope>
    <source>
        <strain evidence="1">BECK_DK161</strain>
    </source>
</reference>
<name>A0A450SC90_9GAMM</name>
<accession>A0A450SC90</accession>